<sequence>VIDERTTRMGPYLGWLLLGAGVLLLYGYGIYDFMTDSSEPIWVRLALGGIGLGFLILFLHVLRQRLIARKTDRYRDIQE</sequence>
<dbReference type="EMBL" id="UINC01002278">
    <property type="protein sequence ID" value="SUZ94921.1"/>
    <property type="molecule type" value="Genomic_DNA"/>
</dbReference>
<evidence type="ECO:0000313" key="2">
    <source>
        <dbReference type="EMBL" id="SUZ94921.1"/>
    </source>
</evidence>
<proteinExistence type="predicted"/>
<feature type="transmembrane region" description="Helical" evidence="1">
    <location>
        <begin position="12"/>
        <end position="29"/>
    </location>
</feature>
<name>A0A381RUW5_9ZZZZ</name>
<organism evidence="2">
    <name type="scientific">marine metagenome</name>
    <dbReference type="NCBI Taxonomy" id="408172"/>
    <lineage>
        <taxon>unclassified sequences</taxon>
        <taxon>metagenomes</taxon>
        <taxon>ecological metagenomes</taxon>
    </lineage>
</organism>
<reference evidence="2" key="1">
    <citation type="submission" date="2018-05" db="EMBL/GenBank/DDBJ databases">
        <authorList>
            <person name="Lanie J.A."/>
            <person name="Ng W.-L."/>
            <person name="Kazmierczak K.M."/>
            <person name="Andrzejewski T.M."/>
            <person name="Davidsen T.M."/>
            <person name="Wayne K.J."/>
            <person name="Tettelin H."/>
            <person name="Glass J.I."/>
            <person name="Rusch D."/>
            <person name="Podicherti R."/>
            <person name="Tsui H.-C.T."/>
            <person name="Winkler M.E."/>
        </authorList>
    </citation>
    <scope>NUCLEOTIDE SEQUENCE</scope>
</reference>
<evidence type="ECO:0000256" key="1">
    <source>
        <dbReference type="SAM" id="Phobius"/>
    </source>
</evidence>
<gene>
    <name evidence="2" type="ORF">METZ01_LOCUS47775</name>
</gene>
<dbReference type="AlphaFoldDB" id="A0A381RUW5"/>
<keyword evidence="1" id="KW-0472">Membrane</keyword>
<keyword evidence="1" id="KW-0812">Transmembrane</keyword>
<keyword evidence="1" id="KW-1133">Transmembrane helix</keyword>
<feature type="transmembrane region" description="Helical" evidence="1">
    <location>
        <begin position="41"/>
        <end position="62"/>
    </location>
</feature>
<feature type="non-terminal residue" evidence="2">
    <location>
        <position position="1"/>
    </location>
</feature>
<protein>
    <submittedName>
        <fullName evidence="2">Uncharacterized protein</fullName>
    </submittedName>
</protein>
<accession>A0A381RUW5</accession>